<sequence length="123" mass="13621">MTPASDETWSLEIMNTLKGSISLVSDKTGAAKGKGNNKMSKAFERNQAQYKVIWPKALSKEAADSTPATLVIFSFTNKPQPHPKTTNTVKQHRRPDLCTPELSKHRLLDRCAKQTRIVSSPAN</sequence>
<comment type="caution">
    <text evidence="1">The sequence shown here is derived from an EMBL/GenBank/DDBJ whole genome shotgun (WGS) entry which is preliminary data.</text>
</comment>
<dbReference type="EMBL" id="CAMAPE010000058">
    <property type="protein sequence ID" value="CAH9112150.1"/>
    <property type="molecule type" value="Genomic_DNA"/>
</dbReference>
<accession>A0A9P1EJW6</accession>
<keyword evidence="2" id="KW-1185">Reference proteome</keyword>
<dbReference type="OrthoDB" id="8049142at2759"/>
<evidence type="ECO:0000313" key="1">
    <source>
        <dbReference type="EMBL" id="CAH9112150.1"/>
    </source>
</evidence>
<protein>
    <submittedName>
        <fullName evidence="1">Uncharacterized protein</fullName>
    </submittedName>
</protein>
<dbReference type="Proteomes" id="UP001152484">
    <property type="component" value="Unassembled WGS sequence"/>
</dbReference>
<dbReference type="AlphaFoldDB" id="A0A9P1EJW6"/>
<reference evidence="1" key="1">
    <citation type="submission" date="2022-07" db="EMBL/GenBank/DDBJ databases">
        <authorList>
            <person name="Macas J."/>
            <person name="Novak P."/>
            <person name="Neumann P."/>
        </authorList>
    </citation>
    <scope>NUCLEOTIDE SEQUENCE</scope>
</reference>
<name>A0A9P1EJW6_CUSEU</name>
<gene>
    <name evidence="1" type="ORF">CEURO_LOCUS19526</name>
</gene>
<evidence type="ECO:0000313" key="2">
    <source>
        <dbReference type="Proteomes" id="UP001152484"/>
    </source>
</evidence>
<organism evidence="1 2">
    <name type="scientific">Cuscuta europaea</name>
    <name type="common">European dodder</name>
    <dbReference type="NCBI Taxonomy" id="41803"/>
    <lineage>
        <taxon>Eukaryota</taxon>
        <taxon>Viridiplantae</taxon>
        <taxon>Streptophyta</taxon>
        <taxon>Embryophyta</taxon>
        <taxon>Tracheophyta</taxon>
        <taxon>Spermatophyta</taxon>
        <taxon>Magnoliopsida</taxon>
        <taxon>eudicotyledons</taxon>
        <taxon>Gunneridae</taxon>
        <taxon>Pentapetalae</taxon>
        <taxon>asterids</taxon>
        <taxon>lamiids</taxon>
        <taxon>Solanales</taxon>
        <taxon>Convolvulaceae</taxon>
        <taxon>Cuscuteae</taxon>
        <taxon>Cuscuta</taxon>
        <taxon>Cuscuta subgen. Cuscuta</taxon>
    </lineage>
</organism>
<proteinExistence type="predicted"/>